<gene>
    <name evidence="4" type="primary">Myb</name>
</gene>
<dbReference type="InterPro" id="IPR001005">
    <property type="entry name" value="SANT/Myb"/>
</dbReference>
<feature type="compositionally biased region" description="Low complexity" evidence="1">
    <location>
        <begin position="123"/>
        <end position="133"/>
    </location>
</feature>
<reference evidence="5" key="2">
    <citation type="journal article" date="2012" name="Evolution">
        <title>POPULATION GENETIC EVIDENCE FOR COMPLEX EVOLUTIONARY HISTORIES OF FOUR HIGH ALTITUDE JUNIPER SPECIES IN THE QINGHAI-TIBETAN PLATEAU.</title>
        <authorList>
            <person name="Li Z."/>
            <person name="Zou J."/>
            <person name="Mao K."/>
            <person name="Lin K."/>
            <person name="Li H."/>
            <person name="Liu J."/>
            <person name="Kallman T."/>
            <person name="Lascoux M."/>
        </authorList>
    </citation>
    <scope>NUCLEOTIDE SEQUENCE</scope>
</reference>
<proteinExistence type="predicted"/>
<dbReference type="InterPro" id="IPR009057">
    <property type="entry name" value="Homeodomain-like_sf"/>
</dbReference>
<dbReference type="InterPro" id="IPR050560">
    <property type="entry name" value="MYB_TF"/>
</dbReference>
<evidence type="ECO:0000313" key="5">
    <source>
        <dbReference type="EMBL" id="AFH54979.1"/>
    </source>
</evidence>
<dbReference type="GO" id="GO:0000978">
    <property type="term" value="F:RNA polymerase II cis-regulatory region sequence-specific DNA binding"/>
    <property type="evidence" value="ECO:0007669"/>
    <property type="project" value="TreeGrafter"/>
</dbReference>
<evidence type="ECO:0000259" key="3">
    <source>
        <dbReference type="PROSITE" id="PS51294"/>
    </source>
</evidence>
<dbReference type="PROSITE" id="PS51294">
    <property type="entry name" value="HTH_MYB"/>
    <property type="match status" value="1"/>
</dbReference>
<evidence type="ECO:0000313" key="4">
    <source>
        <dbReference type="EMBL" id="ADT81049.1"/>
    </source>
</evidence>
<feature type="domain" description="Myb-like" evidence="2">
    <location>
        <begin position="1"/>
        <end position="48"/>
    </location>
</feature>
<dbReference type="Pfam" id="PF00249">
    <property type="entry name" value="Myb_DNA-binding"/>
    <property type="match status" value="1"/>
</dbReference>
<protein>
    <submittedName>
        <fullName evidence="4">Myb transcription factor</fullName>
    </submittedName>
</protein>
<feature type="compositionally biased region" description="Polar residues" evidence="1">
    <location>
        <begin position="186"/>
        <end position="208"/>
    </location>
</feature>
<dbReference type="AlphaFoldDB" id="E7CKX5"/>
<feature type="domain" description="HTH myb-type" evidence="3">
    <location>
        <begin position="1"/>
        <end position="52"/>
    </location>
</feature>
<dbReference type="Gene3D" id="1.10.10.60">
    <property type="entry name" value="Homeodomain-like"/>
    <property type="match status" value="1"/>
</dbReference>
<dbReference type="CDD" id="cd00167">
    <property type="entry name" value="SANT"/>
    <property type="match status" value="1"/>
</dbReference>
<organism evidence="4">
    <name type="scientific">Juniperus przewalskii</name>
    <dbReference type="NCBI Taxonomy" id="292814"/>
    <lineage>
        <taxon>Eukaryota</taxon>
        <taxon>Viridiplantae</taxon>
        <taxon>Streptophyta</taxon>
        <taxon>Embryophyta</taxon>
        <taxon>Tracheophyta</taxon>
        <taxon>Spermatophyta</taxon>
        <taxon>Pinopsida</taxon>
        <taxon>Pinidae</taxon>
        <taxon>Conifers II</taxon>
        <taxon>Cupressales</taxon>
        <taxon>Cupressaceae</taxon>
        <taxon>Juniperus</taxon>
    </lineage>
</organism>
<dbReference type="InterPro" id="IPR017930">
    <property type="entry name" value="Myb_dom"/>
</dbReference>
<sequence>VEHRPFSAAEDSTIIEAHLRHGNKWATIARLLPGRTDNAIKNHWNSTLRRRSLQQQSQNLSRKRSGIFSEEDYEVESRGLKRLNLVQSPAGSENPGDFNLSLAQSPGSCENLSDFNLNVSLPGSNSPGSSLRRQSAFKSYESQKTPEDSSSPSPWSSSSGSPSGLCSSDPPTLLSLSLPGSASSSENNVGEFQEQNCSSSPVRSQAIQQPSVPLNGGYLKAEDAISMMSAAVKMAVAQALPMMFQSAAGEGTSSDFGTGALSIMREMVAKEVRSYMNGLSAFAPVLK</sequence>
<dbReference type="SUPFAM" id="SSF46689">
    <property type="entry name" value="Homeodomain-like"/>
    <property type="match status" value="1"/>
</dbReference>
<dbReference type="PANTHER" id="PTHR45614:SF82">
    <property type="entry name" value="OS01G0977300 PROTEIN"/>
    <property type="match status" value="1"/>
</dbReference>
<dbReference type="GO" id="GO:0000981">
    <property type="term" value="F:DNA-binding transcription factor activity, RNA polymerase II-specific"/>
    <property type="evidence" value="ECO:0007669"/>
    <property type="project" value="TreeGrafter"/>
</dbReference>
<reference evidence="4" key="1">
    <citation type="journal article" date="2011" name="J. Biogeogr.">
        <title>The Pleistocene demography of an alpine juniper of the Qinghai-Tibetan Plateau: tabula rasa, cryptic refugia or something else?</title>
        <authorList>
            <person name="Li Z."/>
            <person name="Zhang Q."/>
            <person name="Liu J."/>
            <person name="Kallman T."/>
            <person name="Lascoux M."/>
        </authorList>
    </citation>
    <scope>NUCLEOTIDE SEQUENCE</scope>
</reference>
<dbReference type="GO" id="GO:0005634">
    <property type="term" value="C:nucleus"/>
    <property type="evidence" value="ECO:0007669"/>
    <property type="project" value="TreeGrafter"/>
</dbReference>
<dbReference type="EMBL" id="HM193041">
    <property type="protein sequence ID" value="ADT81049.1"/>
    <property type="molecule type" value="Genomic_DNA"/>
</dbReference>
<dbReference type="PROSITE" id="PS50090">
    <property type="entry name" value="MYB_LIKE"/>
    <property type="match status" value="1"/>
</dbReference>
<evidence type="ECO:0000256" key="1">
    <source>
        <dbReference type="SAM" id="MobiDB-lite"/>
    </source>
</evidence>
<dbReference type="SMART" id="SM00717">
    <property type="entry name" value="SANT"/>
    <property type="match status" value="1"/>
</dbReference>
<evidence type="ECO:0000259" key="2">
    <source>
        <dbReference type="PROSITE" id="PS50090"/>
    </source>
</evidence>
<accession>E7CKX5</accession>
<name>E7CKX5_9CONI</name>
<dbReference type="PANTHER" id="PTHR45614">
    <property type="entry name" value="MYB PROTEIN-RELATED"/>
    <property type="match status" value="1"/>
</dbReference>
<feature type="non-terminal residue" evidence="4">
    <location>
        <position position="1"/>
    </location>
</feature>
<dbReference type="EMBL" id="JN099662">
    <property type="protein sequence ID" value="AFH54979.1"/>
    <property type="molecule type" value="Genomic_DNA"/>
</dbReference>
<feature type="region of interest" description="Disordered" evidence="1">
    <location>
        <begin position="123"/>
        <end position="208"/>
    </location>
</feature>
<feature type="compositionally biased region" description="Low complexity" evidence="1">
    <location>
        <begin position="149"/>
        <end position="185"/>
    </location>
</feature>